<feature type="compositionally biased region" description="Basic and acidic residues" evidence="1">
    <location>
        <begin position="508"/>
        <end position="523"/>
    </location>
</feature>
<accession>A0A9P6FQH3</accession>
<feature type="region of interest" description="Disordered" evidence="1">
    <location>
        <begin position="750"/>
        <end position="795"/>
    </location>
</feature>
<evidence type="ECO:0000313" key="2">
    <source>
        <dbReference type="EMBL" id="KAF9579554.1"/>
    </source>
</evidence>
<proteinExistence type="predicted"/>
<feature type="compositionally biased region" description="Polar residues" evidence="1">
    <location>
        <begin position="759"/>
        <end position="772"/>
    </location>
</feature>
<dbReference type="OrthoDB" id="2449292at2759"/>
<gene>
    <name evidence="2" type="ORF">BGW38_004139</name>
</gene>
<sequence>MEKPEWTTLLHDIQLGTPYTRPSLIATSISAQSTAQHHAYGQTFDSPQLDTIQDTIVVVSPQPLLLHLVHSGSVQCTWKFQSDITSFCWNVASKDQPYPGVIVLTNDGSIWSLSVASPQPAKSSIAEPSTSTFKSHGIKDDSMVIMISSQDSESDNRHVDASLRQDFDEMDEIELWNDEDGLLSSLDKIDSTPSPQNKRQRTLSPPRSMTTTHDRTQESLSRLVHADALAITFAFNGLLVFFPDKDPIHLKSDSHFMPGTTVQRKPTSISFRPTLQAGTTLCFSTRPSMEGGIGTGSEGMISSKDLYVGTFTGTVLRVYCSQSSDGIVLDEICSESQEILQEPVVGLFPVTLGEKDPLGNTNNILVIVGAHGNIYMKDMAANQRPVMASIGASIQGAAFTIDKSLYLQTTEDILLRLPMTQPGTFLPVERAEVPTLYAIAPKESNSGRVEGFVGLDSSGQVLSFPMGLSRDNLDLALSDLRRVSERVKALEVQCQPQGYSTYPNPGNQDHRQGAQKNGGDHGEASIVVDQDTAMESVEKDVSLDTEVSLTRAGTQMSPIYFPVETMILDALHFAVPLKNLPRGWSTLQQMKALTTIETTTTTDTDAGVFYGHGPSRQESRHHVQPVHGTIEQALDSDEDLNIQEGNRQSMHTRCPDCQQKRDQERRELEGPNAVRIRKLEFNFDKTEIDPSQVLAALLYAHGGISDDRVKDLLEPRPLPGREHGSLAKRTLSTGAAMSIPEECVERFRPPLSRTRGGRTASTLNTVSSSSIVGGSRQVPKRFGPRGPGSWSSDQRALKPKRMDWVMLYSKELSLDEEASASEEVNAVAAVAATTGASVVQGLCEKEQGKGSMVQIQVLGQDPRRVLAVHKALKMR</sequence>
<reference evidence="2" key="1">
    <citation type="journal article" date="2020" name="Fungal Divers.">
        <title>Resolving the Mortierellaceae phylogeny through synthesis of multi-gene phylogenetics and phylogenomics.</title>
        <authorList>
            <person name="Vandepol N."/>
            <person name="Liber J."/>
            <person name="Desiro A."/>
            <person name="Na H."/>
            <person name="Kennedy M."/>
            <person name="Barry K."/>
            <person name="Grigoriev I.V."/>
            <person name="Miller A.N."/>
            <person name="O'Donnell K."/>
            <person name="Stajich J.E."/>
            <person name="Bonito G."/>
        </authorList>
    </citation>
    <scope>NUCLEOTIDE SEQUENCE</scope>
    <source>
        <strain evidence="2">KOD1015</strain>
    </source>
</reference>
<feature type="compositionally biased region" description="Polar residues" evidence="1">
    <location>
        <begin position="496"/>
        <end position="507"/>
    </location>
</feature>
<dbReference type="Proteomes" id="UP000780801">
    <property type="component" value="Unassembled WGS sequence"/>
</dbReference>
<comment type="caution">
    <text evidence="2">The sequence shown here is derived from an EMBL/GenBank/DDBJ whole genome shotgun (WGS) entry which is preliminary data.</text>
</comment>
<keyword evidence="3" id="KW-1185">Reference proteome</keyword>
<protein>
    <submittedName>
        <fullName evidence="2">Uncharacterized protein</fullName>
    </submittedName>
</protein>
<feature type="region of interest" description="Disordered" evidence="1">
    <location>
        <begin position="185"/>
        <end position="217"/>
    </location>
</feature>
<organism evidence="2 3">
    <name type="scientific">Lunasporangiospora selenospora</name>
    <dbReference type="NCBI Taxonomy" id="979761"/>
    <lineage>
        <taxon>Eukaryota</taxon>
        <taxon>Fungi</taxon>
        <taxon>Fungi incertae sedis</taxon>
        <taxon>Mucoromycota</taxon>
        <taxon>Mortierellomycotina</taxon>
        <taxon>Mortierellomycetes</taxon>
        <taxon>Mortierellales</taxon>
        <taxon>Mortierellaceae</taxon>
        <taxon>Lunasporangiospora</taxon>
    </lineage>
</organism>
<dbReference type="AlphaFoldDB" id="A0A9P6FQH3"/>
<name>A0A9P6FQH3_9FUNG</name>
<feature type="non-terminal residue" evidence="2">
    <location>
        <position position="875"/>
    </location>
</feature>
<evidence type="ECO:0000313" key="3">
    <source>
        <dbReference type="Proteomes" id="UP000780801"/>
    </source>
</evidence>
<evidence type="ECO:0000256" key="1">
    <source>
        <dbReference type="SAM" id="MobiDB-lite"/>
    </source>
</evidence>
<feature type="compositionally biased region" description="Polar residues" evidence="1">
    <location>
        <begin position="191"/>
        <end position="211"/>
    </location>
</feature>
<feature type="region of interest" description="Disordered" evidence="1">
    <location>
        <begin position="496"/>
        <end position="523"/>
    </location>
</feature>
<dbReference type="EMBL" id="JAABOA010002678">
    <property type="protein sequence ID" value="KAF9579554.1"/>
    <property type="molecule type" value="Genomic_DNA"/>
</dbReference>